<accession>A0A3P7M4Z5</accession>
<dbReference type="PRINTS" id="PR01097">
    <property type="entry name" value="TRNSRECEPTRP"/>
</dbReference>
<keyword evidence="3" id="KW-0407">Ion channel</keyword>
<keyword evidence="1" id="KW-0813">Transport</keyword>
<dbReference type="OrthoDB" id="5865278at2759"/>
<proteinExistence type="predicted"/>
<evidence type="ECO:0000313" key="5">
    <source>
        <dbReference type="Proteomes" id="UP000271889"/>
    </source>
</evidence>
<dbReference type="GO" id="GO:0015279">
    <property type="term" value="F:store-operated calcium channel activity"/>
    <property type="evidence" value="ECO:0007669"/>
    <property type="project" value="TreeGrafter"/>
</dbReference>
<sequence length="86" mass="10483">MDRKNNFRQLLMLFHYRLAQHAYRYDEQLLSIHFSFQNQADIEWKFARSKLFLEYFDDTATLPPPFNIIPSPKSFYYGETKLIRLS</sequence>
<dbReference type="Proteomes" id="UP000271889">
    <property type="component" value="Unassembled WGS sequence"/>
</dbReference>
<reference evidence="4 5" key="1">
    <citation type="submission" date="2018-11" db="EMBL/GenBank/DDBJ databases">
        <authorList>
            <consortium name="Pathogen Informatics"/>
        </authorList>
    </citation>
    <scope>NUCLEOTIDE SEQUENCE [LARGE SCALE GENOMIC DNA]</scope>
</reference>
<dbReference type="InterPro" id="IPR002153">
    <property type="entry name" value="TRPC_channel"/>
</dbReference>
<dbReference type="AlphaFoldDB" id="A0A3P7M4Z5"/>
<dbReference type="GO" id="GO:0005886">
    <property type="term" value="C:plasma membrane"/>
    <property type="evidence" value="ECO:0007669"/>
    <property type="project" value="TreeGrafter"/>
</dbReference>
<dbReference type="GO" id="GO:0034703">
    <property type="term" value="C:cation channel complex"/>
    <property type="evidence" value="ECO:0007669"/>
    <property type="project" value="TreeGrafter"/>
</dbReference>
<dbReference type="PANTHER" id="PTHR10117">
    <property type="entry name" value="TRANSIENT RECEPTOR POTENTIAL CHANNEL"/>
    <property type="match status" value="1"/>
</dbReference>
<dbReference type="EMBL" id="UYRV01108556">
    <property type="protein sequence ID" value="VDN24435.1"/>
    <property type="molecule type" value="Genomic_DNA"/>
</dbReference>
<keyword evidence="2" id="KW-0406">Ion transport</keyword>
<evidence type="ECO:0000256" key="1">
    <source>
        <dbReference type="ARBA" id="ARBA00022448"/>
    </source>
</evidence>
<dbReference type="GO" id="GO:0070679">
    <property type="term" value="F:inositol 1,4,5 trisphosphate binding"/>
    <property type="evidence" value="ECO:0007669"/>
    <property type="project" value="TreeGrafter"/>
</dbReference>
<evidence type="ECO:0000256" key="2">
    <source>
        <dbReference type="ARBA" id="ARBA00023065"/>
    </source>
</evidence>
<organism evidence="4 5">
    <name type="scientific">Cylicostephanus goldi</name>
    <name type="common">Nematode worm</name>
    <dbReference type="NCBI Taxonomy" id="71465"/>
    <lineage>
        <taxon>Eukaryota</taxon>
        <taxon>Metazoa</taxon>
        <taxon>Ecdysozoa</taxon>
        <taxon>Nematoda</taxon>
        <taxon>Chromadorea</taxon>
        <taxon>Rhabditida</taxon>
        <taxon>Rhabditina</taxon>
        <taxon>Rhabditomorpha</taxon>
        <taxon>Strongyloidea</taxon>
        <taxon>Strongylidae</taxon>
        <taxon>Cylicostephanus</taxon>
    </lineage>
</organism>
<evidence type="ECO:0000313" key="4">
    <source>
        <dbReference type="EMBL" id="VDN24435.1"/>
    </source>
</evidence>
<gene>
    <name evidence="4" type="ORF">CGOC_LOCUS9831</name>
</gene>
<evidence type="ECO:0000256" key="3">
    <source>
        <dbReference type="ARBA" id="ARBA00023303"/>
    </source>
</evidence>
<keyword evidence="5" id="KW-1185">Reference proteome</keyword>
<dbReference type="PANTHER" id="PTHR10117:SF54">
    <property type="entry name" value="TRANSIENT RECEPTOR POTENTIAL-GAMMA PROTEIN"/>
    <property type="match status" value="1"/>
</dbReference>
<protein>
    <submittedName>
        <fullName evidence="4">Uncharacterized protein</fullName>
    </submittedName>
</protein>
<name>A0A3P7M4Z5_CYLGO</name>
<dbReference type="GO" id="GO:0051480">
    <property type="term" value="P:regulation of cytosolic calcium ion concentration"/>
    <property type="evidence" value="ECO:0007669"/>
    <property type="project" value="TreeGrafter"/>
</dbReference>